<evidence type="ECO:0000313" key="5">
    <source>
        <dbReference type="Proteomes" id="UP001230145"/>
    </source>
</evidence>
<organism evidence="4 5">
    <name type="scientific">Trueperella abortisuis</name>
    <dbReference type="NCBI Taxonomy" id="445930"/>
    <lineage>
        <taxon>Bacteria</taxon>
        <taxon>Bacillati</taxon>
        <taxon>Actinomycetota</taxon>
        <taxon>Actinomycetes</taxon>
        <taxon>Actinomycetales</taxon>
        <taxon>Actinomycetaceae</taxon>
        <taxon>Trueperella</taxon>
    </lineage>
</organism>
<feature type="coiled-coil region" evidence="1">
    <location>
        <begin position="157"/>
        <end position="194"/>
    </location>
</feature>
<dbReference type="RefSeq" id="WP_307634377.1">
    <property type="nucleotide sequence ID" value="NZ_JAUSQL010000001.1"/>
</dbReference>
<gene>
    <name evidence="4" type="ORF">J2S45_000401</name>
</gene>
<keyword evidence="3" id="KW-0472">Membrane</keyword>
<evidence type="ECO:0000256" key="1">
    <source>
        <dbReference type="SAM" id="Coils"/>
    </source>
</evidence>
<sequence length="310" mass="33542">MSSRRPPSPARGQGGRRPTRNSPADRQRNRKDPRSPDTPHRQGGAAPSGPGANKPQSPGKDARPDGKNAAGTSTRMVGAAHRTSGATRGDTASRRTRGTRGPGATGQRPDNARRSDRFSKKLNVRFSSGERTRQFSLRMLAIAVFALVAVIIVASPLNQYLNQQQEKRELLSQLAETTARVEVLEQELARWQDDDFVRSQARERLGYVMPGETLYLVSDPEKGTPEEIRAERTKEVNDRRRQVTPFYQTLWDSIQIAGASGELVNPSNIPLIGTTPGEGASQGGATAPADESAPADETSTTPPADEEGQG</sequence>
<keyword evidence="4" id="KW-0131">Cell cycle</keyword>
<evidence type="ECO:0000313" key="4">
    <source>
        <dbReference type="EMBL" id="MDP9831722.1"/>
    </source>
</evidence>
<feature type="region of interest" description="Disordered" evidence="2">
    <location>
        <begin position="269"/>
        <end position="310"/>
    </location>
</feature>
<keyword evidence="4" id="KW-0132">Cell division</keyword>
<dbReference type="GO" id="GO:0051301">
    <property type="term" value="P:cell division"/>
    <property type="evidence" value="ECO:0007669"/>
    <property type="project" value="UniProtKB-KW"/>
</dbReference>
<feature type="compositionally biased region" description="Basic and acidic residues" evidence="2">
    <location>
        <begin position="23"/>
        <end position="40"/>
    </location>
</feature>
<protein>
    <submittedName>
        <fullName evidence="4">Cell division protein FtsB</fullName>
    </submittedName>
</protein>
<feature type="region of interest" description="Disordered" evidence="2">
    <location>
        <begin position="1"/>
        <end position="119"/>
    </location>
</feature>
<feature type="compositionally biased region" description="Basic and acidic residues" evidence="2">
    <location>
        <begin position="110"/>
        <end position="119"/>
    </location>
</feature>
<proteinExistence type="predicted"/>
<keyword evidence="3" id="KW-0812">Transmembrane</keyword>
<dbReference type="Pfam" id="PF04977">
    <property type="entry name" value="DivIC"/>
    <property type="match status" value="1"/>
</dbReference>
<keyword evidence="3" id="KW-1133">Transmembrane helix</keyword>
<keyword evidence="5" id="KW-1185">Reference proteome</keyword>
<evidence type="ECO:0000256" key="3">
    <source>
        <dbReference type="SAM" id="Phobius"/>
    </source>
</evidence>
<evidence type="ECO:0000256" key="2">
    <source>
        <dbReference type="SAM" id="MobiDB-lite"/>
    </source>
</evidence>
<comment type="caution">
    <text evidence="4">The sequence shown here is derived from an EMBL/GenBank/DDBJ whole genome shotgun (WGS) entry which is preliminary data.</text>
</comment>
<keyword evidence="1" id="KW-0175">Coiled coil</keyword>
<dbReference type="Proteomes" id="UP001230145">
    <property type="component" value="Unassembled WGS sequence"/>
</dbReference>
<dbReference type="EMBL" id="JAUSQL010000001">
    <property type="protein sequence ID" value="MDP9831722.1"/>
    <property type="molecule type" value="Genomic_DNA"/>
</dbReference>
<dbReference type="InterPro" id="IPR007060">
    <property type="entry name" value="FtsL/DivIC"/>
</dbReference>
<feature type="transmembrane region" description="Helical" evidence="3">
    <location>
        <begin position="135"/>
        <end position="157"/>
    </location>
</feature>
<accession>A0ABT9PGW5</accession>
<name>A0ABT9PGW5_9ACTO</name>
<reference evidence="4 5" key="1">
    <citation type="submission" date="2023-07" db="EMBL/GenBank/DDBJ databases">
        <title>Sequencing the genomes of 1000 actinobacteria strains.</title>
        <authorList>
            <person name="Klenk H.-P."/>
        </authorList>
    </citation>
    <scope>NUCLEOTIDE SEQUENCE [LARGE SCALE GENOMIC DNA]</scope>
    <source>
        <strain evidence="4 5">DSM 19515</strain>
    </source>
</reference>